<proteinExistence type="predicted"/>
<name>A0A2A4MPL5_9GAMM</name>
<dbReference type="EMBL" id="NVQR01000054">
    <property type="protein sequence ID" value="PCH61853.1"/>
    <property type="molecule type" value="Genomic_DNA"/>
</dbReference>
<evidence type="ECO:0008006" key="3">
    <source>
        <dbReference type="Google" id="ProtNLM"/>
    </source>
</evidence>
<dbReference type="Proteomes" id="UP000218172">
    <property type="component" value="Unassembled WGS sequence"/>
</dbReference>
<evidence type="ECO:0000313" key="2">
    <source>
        <dbReference type="Proteomes" id="UP000218172"/>
    </source>
</evidence>
<sequence length="210" mass="23840">MFKKLFKKKQAPRDLTSPRDLRVGDILEFKPRSILPSDLHGVSLTVKKVQAYQYSDGFYPEFVLESANGSIVTMMCSPEEEEDSLQISKKLNKAEIDGLFNSAEIEQLWEEGAATVHVNKENALELNAWLADKYHQDITSATAYFFNKDVRGKESDLDESNSESLQYHECSSAQDIHCLTVEIWEDGSTDFYVQINLPFSVVAEMWPNAS</sequence>
<comment type="caution">
    <text evidence="1">The sequence shown here is derived from an EMBL/GenBank/DDBJ whole genome shotgun (WGS) entry which is preliminary data.</text>
</comment>
<protein>
    <recommendedName>
        <fullName evidence="3">DUF4178 domain-containing protein</fullName>
    </recommendedName>
</protein>
<organism evidence="1 2">
    <name type="scientific">SAR86 cluster bacterium</name>
    <dbReference type="NCBI Taxonomy" id="2030880"/>
    <lineage>
        <taxon>Bacteria</taxon>
        <taxon>Pseudomonadati</taxon>
        <taxon>Pseudomonadota</taxon>
        <taxon>Gammaproteobacteria</taxon>
        <taxon>SAR86 cluster</taxon>
    </lineage>
</organism>
<evidence type="ECO:0000313" key="1">
    <source>
        <dbReference type="EMBL" id="PCH61853.1"/>
    </source>
</evidence>
<accession>A0A2A4MPL5</accession>
<gene>
    <name evidence="1" type="ORF">COC19_03945</name>
</gene>
<dbReference type="AlphaFoldDB" id="A0A2A4MPL5"/>
<reference evidence="2" key="1">
    <citation type="submission" date="2017-08" db="EMBL/GenBank/DDBJ databases">
        <title>A dynamic microbial community with high functional redundancy inhabits the cold, oxic subseafloor aquifer.</title>
        <authorList>
            <person name="Tully B.J."/>
            <person name="Wheat C.G."/>
            <person name="Glazer B.T."/>
            <person name="Huber J.A."/>
        </authorList>
    </citation>
    <scope>NUCLEOTIDE SEQUENCE [LARGE SCALE GENOMIC DNA]</scope>
</reference>